<dbReference type="PANTHER" id="PTHR30572">
    <property type="entry name" value="MEMBRANE COMPONENT OF TRANSPORTER-RELATED"/>
    <property type="match status" value="1"/>
</dbReference>
<dbReference type="InterPro" id="IPR050250">
    <property type="entry name" value="Macrolide_Exporter_MacB"/>
</dbReference>
<feature type="transmembrane region" description="Helical" evidence="7">
    <location>
        <begin position="21"/>
        <end position="41"/>
    </location>
</feature>
<keyword evidence="5 7" id="KW-0472">Membrane</keyword>
<gene>
    <name evidence="10" type="ORF">IAB16_05705</name>
</gene>
<evidence type="ECO:0000313" key="11">
    <source>
        <dbReference type="Proteomes" id="UP000727857"/>
    </source>
</evidence>
<dbReference type="EMBL" id="JADINF010000144">
    <property type="protein sequence ID" value="MBO8424495.1"/>
    <property type="molecule type" value="Genomic_DNA"/>
</dbReference>
<evidence type="ECO:0000256" key="4">
    <source>
        <dbReference type="ARBA" id="ARBA00022989"/>
    </source>
</evidence>
<dbReference type="PANTHER" id="PTHR30572:SF4">
    <property type="entry name" value="ABC TRANSPORTER PERMEASE YTRF"/>
    <property type="match status" value="1"/>
</dbReference>
<evidence type="ECO:0000256" key="5">
    <source>
        <dbReference type="ARBA" id="ARBA00023136"/>
    </source>
</evidence>
<feature type="domain" description="MacB-like periplasmic core" evidence="9">
    <location>
        <begin position="20"/>
        <end position="238"/>
    </location>
</feature>
<sequence length="398" mass="42432">MIKDIIRMSFQNLKMNKIRTFLTTLGIIIGIASIIALITIGQGVTSSVIEQLSGLGGNRVTVSITDTKAIPGFTDSNLREFTALENVEGISPSLRSYKPVTLVPGETNSLYNYVYTSSASVMGVNNYYFSLFAGGNLKAGRAINDDDVAFSTHVCVLGETVWKNLYGNYDPIGETIRIQNMDFVIVGILNNLVGLETRGNYSVIVPYTVAMTDLQMGLITTFDAIVSDTESMNITVSQMSDICADIVGSTQGYSVTNQQEVMDIVVTITDLILGMLAGIAAIALLVGGIGIMNMMLVSVSERTTEIGLRKALGAKPSVIMTQFLVEAVIISILGGILGVALGVSIAYVASLLIGYKFTFQMTTVLLAVGFSAAVGLIFGILPARKASKLNPIDALRAQ</sequence>
<dbReference type="GO" id="GO:0022857">
    <property type="term" value="F:transmembrane transporter activity"/>
    <property type="evidence" value="ECO:0007669"/>
    <property type="project" value="TreeGrafter"/>
</dbReference>
<proteinExistence type="inferred from homology"/>
<comment type="caution">
    <text evidence="10">The sequence shown here is derived from an EMBL/GenBank/DDBJ whole genome shotgun (WGS) entry which is preliminary data.</text>
</comment>
<keyword evidence="4 7" id="KW-1133">Transmembrane helix</keyword>
<dbReference type="InterPro" id="IPR003838">
    <property type="entry name" value="ABC3_permease_C"/>
</dbReference>
<evidence type="ECO:0000256" key="7">
    <source>
        <dbReference type="SAM" id="Phobius"/>
    </source>
</evidence>
<name>A0A940IDJ0_9FIRM</name>
<reference evidence="10" key="1">
    <citation type="submission" date="2020-10" db="EMBL/GenBank/DDBJ databases">
        <authorList>
            <person name="Gilroy R."/>
        </authorList>
    </citation>
    <scope>NUCLEOTIDE SEQUENCE</scope>
    <source>
        <strain evidence="10">517</strain>
    </source>
</reference>
<evidence type="ECO:0000256" key="3">
    <source>
        <dbReference type="ARBA" id="ARBA00022692"/>
    </source>
</evidence>
<evidence type="ECO:0000313" key="10">
    <source>
        <dbReference type="EMBL" id="MBO8424495.1"/>
    </source>
</evidence>
<comment type="similarity">
    <text evidence="6">Belongs to the ABC-4 integral membrane protein family.</text>
</comment>
<dbReference type="Proteomes" id="UP000727857">
    <property type="component" value="Unassembled WGS sequence"/>
</dbReference>
<feature type="domain" description="ABC3 transporter permease C-terminal" evidence="8">
    <location>
        <begin position="279"/>
        <end position="391"/>
    </location>
</feature>
<feature type="transmembrane region" description="Helical" evidence="7">
    <location>
        <begin position="271"/>
        <end position="297"/>
    </location>
</feature>
<evidence type="ECO:0000259" key="9">
    <source>
        <dbReference type="Pfam" id="PF12704"/>
    </source>
</evidence>
<feature type="transmembrane region" description="Helical" evidence="7">
    <location>
        <begin position="318"/>
        <end position="347"/>
    </location>
</feature>
<accession>A0A940IDJ0</accession>
<dbReference type="InterPro" id="IPR025857">
    <property type="entry name" value="MacB_PCD"/>
</dbReference>
<comment type="subcellular location">
    <subcellularLocation>
        <location evidence="1">Cell membrane</location>
        <topology evidence="1">Multi-pass membrane protein</topology>
    </subcellularLocation>
</comment>
<dbReference type="AlphaFoldDB" id="A0A940IDJ0"/>
<evidence type="ECO:0000256" key="6">
    <source>
        <dbReference type="ARBA" id="ARBA00038076"/>
    </source>
</evidence>
<dbReference type="Pfam" id="PF02687">
    <property type="entry name" value="FtsX"/>
    <property type="match status" value="1"/>
</dbReference>
<evidence type="ECO:0000256" key="1">
    <source>
        <dbReference type="ARBA" id="ARBA00004651"/>
    </source>
</evidence>
<keyword evidence="3 7" id="KW-0812">Transmembrane</keyword>
<protein>
    <submittedName>
        <fullName evidence="10">ABC transporter permease</fullName>
    </submittedName>
</protein>
<dbReference type="GO" id="GO:0005886">
    <property type="term" value="C:plasma membrane"/>
    <property type="evidence" value="ECO:0007669"/>
    <property type="project" value="UniProtKB-SubCell"/>
</dbReference>
<organism evidence="10 11">
    <name type="scientific">Candidatus Stercoripulliclostridium pullicola</name>
    <dbReference type="NCBI Taxonomy" id="2840953"/>
    <lineage>
        <taxon>Bacteria</taxon>
        <taxon>Bacillati</taxon>
        <taxon>Bacillota</taxon>
        <taxon>Clostridia</taxon>
        <taxon>Eubacteriales</taxon>
        <taxon>Candidatus Stercoripulliclostridium</taxon>
    </lineage>
</organism>
<evidence type="ECO:0000259" key="8">
    <source>
        <dbReference type="Pfam" id="PF02687"/>
    </source>
</evidence>
<reference evidence="10" key="2">
    <citation type="journal article" date="2021" name="PeerJ">
        <title>Extensive microbial diversity within the chicken gut microbiome revealed by metagenomics and culture.</title>
        <authorList>
            <person name="Gilroy R."/>
            <person name="Ravi A."/>
            <person name="Getino M."/>
            <person name="Pursley I."/>
            <person name="Horton D.L."/>
            <person name="Alikhan N.F."/>
            <person name="Baker D."/>
            <person name="Gharbi K."/>
            <person name="Hall N."/>
            <person name="Watson M."/>
            <person name="Adriaenssens E.M."/>
            <person name="Foster-Nyarko E."/>
            <person name="Jarju S."/>
            <person name="Secka A."/>
            <person name="Antonio M."/>
            <person name="Oren A."/>
            <person name="Chaudhuri R.R."/>
            <person name="La Ragione R."/>
            <person name="Hildebrand F."/>
            <person name="Pallen M.J."/>
        </authorList>
    </citation>
    <scope>NUCLEOTIDE SEQUENCE</scope>
    <source>
        <strain evidence="10">517</strain>
    </source>
</reference>
<evidence type="ECO:0000256" key="2">
    <source>
        <dbReference type="ARBA" id="ARBA00022475"/>
    </source>
</evidence>
<feature type="transmembrane region" description="Helical" evidence="7">
    <location>
        <begin position="359"/>
        <end position="381"/>
    </location>
</feature>
<dbReference type="Pfam" id="PF12704">
    <property type="entry name" value="MacB_PCD"/>
    <property type="match status" value="1"/>
</dbReference>
<keyword evidence="2" id="KW-1003">Cell membrane</keyword>